<proteinExistence type="predicted"/>
<evidence type="ECO:0000313" key="2">
    <source>
        <dbReference type="EMBL" id="VCW69477.1"/>
    </source>
</evidence>
<sequence>MPSCPPCPTGLSPPLTSGTTCNTSRRWGPTPSWRIWPAPSSLTSPWGPRWASMSPTSRTELQPGSLASWSVNS</sequence>
<gene>
    <name evidence="2" type="ORF">BN2614_LOCUS1</name>
</gene>
<name>A0A9X9PWI3_GULGU</name>
<dbReference type="Proteomes" id="UP000269945">
    <property type="component" value="Unassembled WGS sequence"/>
</dbReference>
<feature type="region of interest" description="Disordered" evidence="1">
    <location>
        <begin position="1"/>
        <end position="73"/>
    </location>
</feature>
<keyword evidence="3" id="KW-1185">Reference proteome</keyword>
<feature type="compositionally biased region" description="Polar residues" evidence="1">
    <location>
        <begin position="14"/>
        <end position="25"/>
    </location>
</feature>
<feature type="compositionally biased region" description="Polar residues" evidence="1">
    <location>
        <begin position="53"/>
        <end position="73"/>
    </location>
</feature>
<reference evidence="2 3" key="1">
    <citation type="submission" date="2018-10" db="EMBL/GenBank/DDBJ databases">
        <authorList>
            <person name="Ekblom R."/>
            <person name="Jareborg N."/>
        </authorList>
    </citation>
    <scope>NUCLEOTIDE SEQUENCE [LARGE SCALE GENOMIC DNA]</scope>
    <source>
        <tissue evidence="2">Muscle</tissue>
    </source>
</reference>
<dbReference type="AlphaFoldDB" id="A0A9X9PWI3"/>
<evidence type="ECO:0000256" key="1">
    <source>
        <dbReference type="SAM" id="MobiDB-lite"/>
    </source>
</evidence>
<protein>
    <submittedName>
        <fullName evidence="2">Uncharacterized protein</fullName>
    </submittedName>
</protein>
<organism evidence="2 3">
    <name type="scientific">Gulo gulo</name>
    <name type="common">Wolverine</name>
    <name type="synonym">Gluton</name>
    <dbReference type="NCBI Taxonomy" id="48420"/>
    <lineage>
        <taxon>Eukaryota</taxon>
        <taxon>Metazoa</taxon>
        <taxon>Chordata</taxon>
        <taxon>Craniata</taxon>
        <taxon>Vertebrata</taxon>
        <taxon>Euteleostomi</taxon>
        <taxon>Mammalia</taxon>
        <taxon>Eutheria</taxon>
        <taxon>Laurasiatheria</taxon>
        <taxon>Carnivora</taxon>
        <taxon>Caniformia</taxon>
        <taxon>Musteloidea</taxon>
        <taxon>Mustelidae</taxon>
        <taxon>Guloninae</taxon>
        <taxon>Gulo</taxon>
    </lineage>
</organism>
<dbReference type="EMBL" id="CYRY02005016">
    <property type="protein sequence ID" value="VCW69477.1"/>
    <property type="molecule type" value="Genomic_DNA"/>
</dbReference>
<accession>A0A9X9PWI3</accession>
<comment type="caution">
    <text evidence="2">The sequence shown here is derived from an EMBL/GenBank/DDBJ whole genome shotgun (WGS) entry which is preliminary data.</text>
</comment>
<evidence type="ECO:0000313" key="3">
    <source>
        <dbReference type="Proteomes" id="UP000269945"/>
    </source>
</evidence>